<sequence length="93" mass="10454">MSSDADMAIFGEAAPYLRKSEKERIEAQNKPFDAKTSVFVVHAKESYVKSTIQSKEGGKVTVKTEAGEVDQVFQMNPPKYDKIEDMAMMTHLH</sequence>
<proteinExistence type="inferred from homology"/>
<evidence type="ECO:0000256" key="7">
    <source>
        <dbReference type="ARBA" id="ARBA00023203"/>
    </source>
</evidence>
<dbReference type="SUPFAM" id="SSF50084">
    <property type="entry name" value="Myosin S1 fragment, N-terminal domain"/>
    <property type="match status" value="1"/>
</dbReference>
<comment type="similarity">
    <text evidence="1">Belongs to the TRAFAC class myosin-kinesin ATPase superfamily. Myosin family.</text>
</comment>
<keyword evidence="4" id="KW-0175">Coiled coil</keyword>
<gene>
    <name evidence="9" type="ORF">N339_04844</name>
</gene>
<keyword evidence="6" id="KW-0505">Motor protein</keyword>
<evidence type="ECO:0000313" key="10">
    <source>
        <dbReference type="Proteomes" id="UP000053149"/>
    </source>
</evidence>
<organism evidence="9 10">
    <name type="scientific">Pterocles gutturalis</name>
    <name type="common">yellow-throated sandgrouse</name>
    <dbReference type="NCBI Taxonomy" id="240206"/>
    <lineage>
        <taxon>Eukaryota</taxon>
        <taxon>Metazoa</taxon>
        <taxon>Chordata</taxon>
        <taxon>Craniata</taxon>
        <taxon>Vertebrata</taxon>
        <taxon>Euteleostomi</taxon>
        <taxon>Archelosauria</taxon>
        <taxon>Archosauria</taxon>
        <taxon>Dinosauria</taxon>
        <taxon>Saurischia</taxon>
        <taxon>Theropoda</taxon>
        <taxon>Coelurosauria</taxon>
        <taxon>Aves</taxon>
        <taxon>Neognathae</taxon>
        <taxon>Neoaves</taxon>
        <taxon>Columbimorphae</taxon>
        <taxon>Pterocliformes</taxon>
        <taxon>Pteroclidae</taxon>
        <taxon>Pterocles</taxon>
    </lineage>
</organism>
<dbReference type="AlphaFoldDB" id="A0A093C8N4"/>
<feature type="non-terminal residue" evidence="9">
    <location>
        <position position="1"/>
    </location>
</feature>
<evidence type="ECO:0000256" key="5">
    <source>
        <dbReference type="ARBA" id="ARBA00023123"/>
    </source>
</evidence>
<keyword evidence="2" id="KW-0547">Nucleotide-binding</keyword>
<dbReference type="InterPro" id="IPR004009">
    <property type="entry name" value="SH3_Myosin"/>
</dbReference>
<evidence type="ECO:0000256" key="4">
    <source>
        <dbReference type="ARBA" id="ARBA00023054"/>
    </source>
</evidence>
<evidence type="ECO:0000256" key="6">
    <source>
        <dbReference type="ARBA" id="ARBA00023175"/>
    </source>
</evidence>
<dbReference type="Gene3D" id="2.30.30.360">
    <property type="entry name" value="Myosin S1 fragment, N-terminal"/>
    <property type="match status" value="1"/>
</dbReference>
<dbReference type="GO" id="GO:0051015">
    <property type="term" value="F:actin filament binding"/>
    <property type="evidence" value="ECO:0007669"/>
    <property type="project" value="InterPro"/>
</dbReference>
<keyword evidence="5" id="KW-0518">Myosin</keyword>
<accession>A0A093C8N4</accession>
<dbReference type="GO" id="GO:0003774">
    <property type="term" value="F:cytoskeletal motor activity"/>
    <property type="evidence" value="ECO:0007669"/>
    <property type="project" value="InterPro"/>
</dbReference>
<protein>
    <submittedName>
        <fullName evidence="9">Myosin-3</fullName>
    </submittedName>
</protein>
<dbReference type="PROSITE" id="PS51844">
    <property type="entry name" value="SH3_LIKE"/>
    <property type="match status" value="1"/>
</dbReference>
<evidence type="ECO:0000259" key="8">
    <source>
        <dbReference type="PROSITE" id="PS51844"/>
    </source>
</evidence>
<keyword evidence="7" id="KW-0009">Actin-binding</keyword>
<dbReference type="FunFam" id="2.30.30.360:FF:000001">
    <property type="entry name" value="Myosin heavy chain"/>
    <property type="match status" value="1"/>
</dbReference>
<dbReference type="Pfam" id="PF02736">
    <property type="entry name" value="Myosin_N"/>
    <property type="match status" value="1"/>
</dbReference>
<keyword evidence="10" id="KW-1185">Reference proteome</keyword>
<feature type="domain" description="Myosin N-terminal SH3-like" evidence="8">
    <location>
        <begin position="33"/>
        <end position="88"/>
    </location>
</feature>
<keyword evidence="3" id="KW-0067">ATP-binding</keyword>
<evidence type="ECO:0000313" key="9">
    <source>
        <dbReference type="EMBL" id="KFV10788.1"/>
    </source>
</evidence>
<evidence type="ECO:0000256" key="3">
    <source>
        <dbReference type="ARBA" id="ARBA00022840"/>
    </source>
</evidence>
<name>A0A093C8N4_9AVES</name>
<reference evidence="9 10" key="1">
    <citation type="submission" date="2014-04" db="EMBL/GenBank/DDBJ databases">
        <title>Genome evolution of avian class.</title>
        <authorList>
            <person name="Zhang G."/>
            <person name="Li C."/>
        </authorList>
    </citation>
    <scope>NUCLEOTIDE SEQUENCE [LARGE SCALE GENOMIC DNA]</scope>
    <source>
        <strain evidence="9">BGI_N339</strain>
    </source>
</reference>
<dbReference type="GO" id="GO:0016459">
    <property type="term" value="C:myosin complex"/>
    <property type="evidence" value="ECO:0007669"/>
    <property type="project" value="UniProtKB-KW"/>
</dbReference>
<evidence type="ECO:0000256" key="1">
    <source>
        <dbReference type="ARBA" id="ARBA00008314"/>
    </source>
</evidence>
<dbReference type="GO" id="GO:0005524">
    <property type="term" value="F:ATP binding"/>
    <property type="evidence" value="ECO:0007669"/>
    <property type="project" value="UniProtKB-KW"/>
</dbReference>
<evidence type="ECO:0000256" key="2">
    <source>
        <dbReference type="ARBA" id="ARBA00022741"/>
    </source>
</evidence>
<dbReference type="EMBL" id="KL239045">
    <property type="protein sequence ID" value="KFV10788.1"/>
    <property type="molecule type" value="Genomic_DNA"/>
</dbReference>
<dbReference type="Proteomes" id="UP000053149">
    <property type="component" value="Unassembled WGS sequence"/>
</dbReference>
<dbReference type="InterPro" id="IPR008989">
    <property type="entry name" value="Myosin_S1_N"/>
</dbReference>